<evidence type="ECO:0000259" key="2">
    <source>
        <dbReference type="Pfam" id="PF01757"/>
    </source>
</evidence>
<gene>
    <name evidence="3" type="ORF">OM074_17280</name>
</gene>
<dbReference type="InterPro" id="IPR050879">
    <property type="entry name" value="Acyltransferase_3"/>
</dbReference>
<keyword evidence="1" id="KW-0472">Membrane</keyword>
<proteinExistence type="predicted"/>
<comment type="caution">
    <text evidence="3">The sequence shown here is derived from an EMBL/GenBank/DDBJ whole genome shotgun (WGS) entry which is preliminary data.</text>
</comment>
<feature type="transmembrane region" description="Helical" evidence="1">
    <location>
        <begin position="105"/>
        <end position="125"/>
    </location>
</feature>
<keyword evidence="1" id="KW-1133">Transmembrane helix</keyword>
<keyword evidence="3" id="KW-0808">Transferase</keyword>
<protein>
    <submittedName>
        <fullName evidence="3">Acyltransferase</fullName>
    </submittedName>
</protein>
<dbReference type="GO" id="GO:0016020">
    <property type="term" value="C:membrane"/>
    <property type="evidence" value="ECO:0007669"/>
    <property type="project" value="TreeGrafter"/>
</dbReference>
<dbReference type="PANTHER" id="PTHR23028">
    <property type="entry name" value="ACETYLTRANSFERASE"/>
    <property type="match status" value="1"/>
</dbReference>
<dbReference type="Proteomes" id="UP001207408">
    <property type="component" value="Unassembled WGS sequence"/>
</dbReference>
<feature type="transmembrane region" description="Helical" evidence="1">
    <location>
        <begin position="230"/>
        <end position="248"/>
    </location>
</feature>
<dbReference type="RefSeq" id="WP_301201757.1">
    <property type="nucleotide sequence ID" value="NZ_JAPDPI010000045.1"/>
</dbReference>
<name>A0AAE3MH53_9BACT</name>
<keyword evidence="3" id="KW-0012">Acyltransferase</keyword>
<feature type="transmembrane region" description="Helical" evidence="1">
    <location>
        <begin position="289"/>
        <end position="312"/>
    </location>
</feature>
<accession>A0AAE3MH53</accession>
<evidence type="ECO:0000313" key="4">
    <source>
        <dbReference type="Proteomes" id="UP001207408"/>
    </source>
</evidence>
<feature type="transmembrane region" description="Helical" evidence="1">
    <location>
        <begin position="39"/>
        <end position="65"/>
    </location>
</feature>
<dbReference type="GO" id="GO:0016747">
    <property type="term" value="F:acyltransferase activity, transferring groups other than amino-acyl groups"/>
    <property type="evidence" value="ECO:0007669"/>
    <property type="project" value="InterPro"/>
</dbReference>
<dbReference type="GO" id="GO:0009103">
    <property type="term" value="P:lipopolysaccharide biosynthetic process"/>
    <property type="evidence" value="ECO:0007669"/>
    <property type="project" value="TreeGrafter"/>
</dbReference>
<evidence type="ECO:0000313" key="3">
    <source>
        <dbReference type="EMBL" id="MCW3807390.1"/>
    </source>
</evidence>
<dbReference type="InterPro" id="IPR002656">
    <property type="entry name" value="Acyl_transf_3_dom"/>
</dbReference>
<dbReference type="PANTHER" id="PTHR23028:SF53">
    <property type="entry name" value="ACYL_TRANSF_3 DOMAIN-CONTAINING PROTEIN"/>
    <property type="match status" value="1"/>
</dbReference>
<organism evidence="3 4">
    <name type="scientific">Plebeiibacterium marinum</name>
    <dbReference type="NCBI Taxonomy" id="2992111"/>
    <lineage>
        <taxon>Bacteria</taxon>
        <taxon>Pseudomonadati</taxon>
        <taxon>Bacteroidota</taxon>
        <taxon>Bacteroidia</taxon>
        <taxon>Marinilabiliales</taxon>
        <taxon>Marinilabiliaceae</taxon>
        <taxon>Plebeiibacterium</taxon>
    </lineage>
</organism>
<evidence type="ECO:0000256" key="1">
    <source>
        <dbReference type="SAM" id="Phobius"/>
    </source>
</evidence>
<feature type="transmembrane region" description="Helical" evidence="1">
    <location>
        <begin position="169"/>
        <end position="188"/>
    </location>
</feature>
<feature type="transmembrane region" description="Helical" evidence="1">
    <location>
        <begin position="145"/>
        <end position="162"/>
    </location>
</feature>
<dbReference type="AlphaFoldDB" id="A0AAE3MH53"/>
<feature type="transmembrane region" description="Helical" evidence="1">
    <location>
        <begin position="260"/>
        <end position="280"/>
    </location>
</feature>
<sequence>MERKNKLTALISLRFFFALRVFASHLKPLIGDNYVYNWIYDNVLFVPFGVSFFYILSGFVLSYSYRDRFIDNSKLLGDFYLDRFIRIYPLHIMTFLIIMPISDELYYFGNIIGWFTKIFSSIFLMQSFIPLRSVYFSYNGPSWSLSNALWFYAIFPFVVILLKKITIKRVVYILGGLFIVMPFLMISVDKEFQHWLFYINPLFRSIDFILGIILFEIYEKLKCLNIDKRYYSVMEVGSIIAFVIYIAMCRAIPEVIRDSYSNWLPLCLIIISFSFEKGVISKMFLKNKLLLSLGSVSFGIFIFHNVVIKYFTFLNNYLGIKEPFIIVAIAFIATVGISFLSANYLERNIGRYLKCKIKSFVNSNYIRRLQTYRLR</sequence>
<feature type="domain" description="Acyltransferase 3" evidence="2">
    <location>
        <begin position="10"/>
        <end position="340"/>
    </location>
</feature>
<keyword evidence="1" id="KW-0812">Transmembrane</keyword>
<dbReference type="Pfam" id="PF01757">
    <property type="entry name" value="Acyl_transf_3"/>
    <property type="match status" value="1"/>
</dbReference>
<reference evidence="3" key="1">
    <citation type="submission" date="2022-10" db="EMBL/GenBank/DDBJ databases">
        <authorList>
            <person name="Yu W.X."/>
        </authorList>
    </citation>
    <scope>NUCLEOTIDE SEQUENCE</scope>
    <source>
        <strain evidence="3">D04</strain>
    </source>
</reference>
<feature type="transmembrane region" description="Helical" evidence="1">
    <location>
        <begin position="194"/>
        <end position="218"/>
    </location>
</feature>
<dbReference type="EMBL" id="JAPDPI010000045">
    <property type="protein sequence ID" value="MCW3807390.1"/>
    <property type="molecule type" value="Genomic_DNA"/>
</dbReference>
<keyword evidence="4" id="KW-1185">Reference proteome</keyword>
<feature type="transmembrane region" description="Helical" evidence="1">
    <location>
        <begin position="324"/>
        <end position="345"/>
    </location>
</feature>